<dbReference type="Pfam" id="PF04082">
    <property type="entry name" value="Fungal_trans"/>
    <property type="match status" value="1"/>
</dbReference>
<dbReference type="PANTHER" id="PTHR47654:SF5">
    <property type="entry name" value="TRANSCRIPTION FACTOR DOMAIN-CONTAINING PROTEIN"/>
    <property type="match status" value="1"/>
</dbReference>
<keyword evidence="2" id="KW-0539">Nucleus</keyword>
<dbReference type="HOGENOM" id="CLU_011910_0_0_1"/>
<dbReference type="PANTHER" id="PTHR47654">
    <property type="entry name" value="ZN(II)2CYS6 TRANSCRIPTION FACTOR (EUROFUNG)-RELATED"/>
    <property type="match status" value="1"/>
</dbReference>
<dbReference type="SUPFAM" id="SSF57701">
    <property type="entry name" value="Zn2/Cys6 DNA-binding domain"/>
    <property type="match status" value="1"/>
</dbReference>
<accession>S3CGA2</accession>
<feature type="region of interest" description="Disordered" evidence="3">
    <location>
        <begin position="194"/>
        <end position="271"/>
    </location>
</feature>
<evidence type="ECO:0000313" key="6">
    <source>
        <dbReference type="Proteomes" id="UP000016922"/>
    </source>
</evidence>
<feature type="region of interest" description="Disordered" evidence="3">
    <location>
        <begin position="1"/>
        <end position="102"/>
    </location>
</feature>
<evidence type="ECO:0000313" key="5">
    <source>
        <dbReference type="EMBL" id="EPE24930.1"/>
    </source>
</evidence>
<dbReference type="InterPro" id="IPR001138">
    <property type="entry name" value="Zn2Cys6_DnaBD"/>
</dbReference>
<evidence type="ECO:0000256" key="1">
    <source>
        <dbReference type="ARBA" id="ARBA00022723"/>
    </source>
</evidence>
<keyword evidence="1" id="KW-0479">Metal-binding</keyword>
<name>S3CGA2_GLAL2</name>
<protein>
    <submittedName>
        <fullName evidence="5">Zn2/Cys6 DNA-binding protein</fullName>
    </submittedName>
</protein>
<evidence type="ECO:0000256" key="3">
    <source>
        <dbReference type="SAM" id="MobiDB-lite"/>
    </source>
</evidence>
<dbReference type="KEGG" id="glz:GLAREA_11511"/>
<dbReference type="GeneID" id="19470552"/>
<dbReference type="PROSITE" id="PS50048">
    <property type="entry name" value="ZN2_CY6_FUNGAL_2"/>
    <property type="match status" value="1"/>
</dbReference>
<dbReference type="InterPro" id="IPR007219">
    <property type="entry name" value="XnlR_reg_dom"/>
</dbReference>
<dbReference type="Proteomes" id="UP000016922">
    <property type="component" value="Unassembled WGS sequence"/>
</dbReference>
<feature type="region of interest" description="Disordered" evidence="3">
    <location>
        <begin position="952"/>
        <end position="1004"/>
    </location>
</feature>
<dbReference type="GO" id="GO:0008270">
    <property type="term" value="F:zinc ion binding"/>
    <property type="evidence" value="ECO:0007669"/>
    <property type="project" value="InterPro"/>
</dbReference>
<dbReference type="CDD" id="cd12148">
    <property type="entry name" value="fungal_TF_MHR"/>
    <property type="match status" value="1"/>
</dbReference>
<reference evidence="5 6" key="1">
    <citation type="journal article" date="2013" name="BMC Genomics">
        <title>Genomics-driven discovery of the pneumocandin biosynthetic gene cluster in the fungus Glarea lozoyensis.</title>
        <authorList>
            <person name="Chen L."/>
            <person name="Yue Q."/>
            <person name="Zhang X."/>
            <person name="Xiang M."/>
            <person name="Wang C."/>
            <person name="Li S."/>
            <person name="Che Y."/>
            <person name="Ortiz-Lopez F.J."/>
            <person name="Bills G.F."/>
            <person name="Liu X."/>
            <person name="An Z."/>
        </authorList>
    </citation>
    <scope>NUCLEOTIDE SEQUENCE [LARGE SCALE GENOMIC DNA]</scope>
    <source>
        <strain evidence="6">ATCC 20868 / MF5171</strain>
    </source>
</reference>
<dbReference type="PROSITE" id="PS00463">
    <property type="entry name" value="ZN2_CY6_FUNGAL_1"/>
    <property type="match status" value="1"/>
</dbReference>
<feature type="compositionally biased region" description="Polar residues" evidence="3">
    <location>
        <begin position="91"/>
        <end position="100"/>
    </location>
</feature>
<feature type="domain" description="Zn(2)-C6 fungal-type" evidence="4">
    <location>
        <begin position="110"/>
        <end position="139"/>
    </location>
</feature>
<dbReference type="OrthoDB" id="5296287at2759"/>
<dbReference type="SMART" id="SM00906">
    <property type="entry name" value="Fungal_trans"/>
    <property type="match status" value="1"/>
</dbReference>
<proteinExistence type="predicted"/>
<organism evidence="5 6">
    <name type="scientific">Glarea lozoyensis (strain ATCC 20868 / MF5171)</name>
    <dbReference type="NCBI Taxonomy" id="1116229"/>
    <lineage>
        <taxon>Eukaryota</taxon>
        <taxon>Fungi</taxon>
        <taxon>Dikarya</taxon>
        <taxon>Ascomycota</taxon>
        <taxon>Pezizomycotina</taxon>
        <taxon>Leotiomycetes</taxon>
        <taxon>Helotiales</taxon>
        <taxon>Helotiaceae</taxon>
        <taxon>Glarea</taxon>
    </lineage>
</organism>
<feature type="compositionally biased region" description="Polar residues" evidence="3">
    <location>
        <begin position="27"/>
        <end position="76"/>
    </location>
</feature>
<dbReference type="AlphaFoldDB" id="S3CGA2"/>
<dbReference type="GO" id="GO:0003677">
    <property type="term" value="F:DNA binding"/>
    <property type="evidence" value="ECO:0007669"/>
    <property type="project" value="UniProtKB-KW"/>
</dbReference>
<dbReference type="SMART" id="SM00066">
    <property type="entry name" value="GAL4"/>
    <property type="match status" value="1"/>
</dbReference>
<dbReference type="InterPro" id="IPR036864">
    <property type="entry name" value="Zn2-C6_fun-type_DNA-bd_sf"/>
</dbReference>
<dbReference type="Pfam" id="PF00172">
    <property type="entry name" value="Zn_clus"/>
    <property type="match status" value="1"/>
</dbReference>
<dbReference type="RefSeq" id="XP_008087845.1">
    <property type="nucleotide sequence ID" value="XM_008089654.1"/>
</dbReference>
<dbReference type="Gene3D" id="4.10.240.10">
    <property type="entry name" value="Zn(2)-C6 fungal-type DNA-binding domain"/>
    <property type="match status" value="1"/>
</dbReference>
<keyword evidence="6" id="KW-1185">Reference proteome</keyword>
<feature type="compositionally biased region" description="Acidic residues" evidence="3">
    <location>
        <begin position="227"/>
        <end position="240"/>
    </location>
</feature>
<keyword evidence="5" id="KW-0238">DNA-binding</keyword>
<feature type="compositionally biased region" description="Basic and acidic residues" evidence="3">
    <location>
        <begin position="249"/>
        <end position="261"/>
    </location>
</feature>
<evidence type="ECO:0000259" key="4">
    <source>
        <dbReference type="PROSITE" id="PS50048"/>
    </source>
</evidence>
<dbReference type="OMA" id="HAVNYHL"/>
<dbReference type="CDD" id="cd00067">
    <property type="entry name" value="GAL4"/>
    <property type="match status" value="1"/>
</dbReference>
<feature type="compositionally biased region" description="Polar residues" evidence="3">
    <location>
        <begin position="980"/>
        <end position="992"/>
    </location>
</feature>
<dbReference type="InterPro" id="IPR053230">
    <property type="entry name" value="Trans_reg_galc"/>
</dbReference>
<sequence>MSKPENRAKRPRKENKAPAGSSRENETPLSPTHAGQPSSDSSYHLSHLQASQHVGSSASAFSVGNPTGQRAVSNSGLAPPPGKIAIPPLRSTYSSESTAKTVKKGRTAHACNNCRKTKAGCTGETPCPRCRNAGIVCQYGDGKREAEKKTLSRLSKETGVLSKQNADLTDALRRIQLDRALSAEGMRAAIDNVLAKTPASSPPEREMGGLSMGIFSPEGVAGTDTTKDDDDDDDDDDNDEVGSTGSVDAVHDDPDREDNRPRGHLGKSSAVAWAQRTADELRKTSSQESSVDLQEADFNLPSYHIEDGDISYVVDEETLDIFEWPDIRLAHELVRNYFAHVHNAFPIIDKLSFESWYTRATPDTSSLSEDETVWLSTLNLIFAIAAYHAHLTNAQHRGAHYDHQVYCARAKKLSMDERLLYRDARLSNVSAMGLQCLYYLATCHINRAWTFCGLAIRQSLTLGLHIRSEAQEVGDVEKEHRIRIWWSLYSLECLLNESTGRPSCISDTDISTPLPINVSEDEFHPGQSLYERRESMVVGHPSRRGSPKGKGRMTATYSLPLSSVDPKPSPIPFPAVPLPVTPSTYFIYRTQLSIISHEIVTQLYCAATVKVRWSEVQDAIRKIDQRLSEWVGKLPREFDMNIDTIPSPNWNDPYFIPQIGLAMFYTSSRMLLFRPFLCRFDIRLKSKNQESRAFNQDAVENCILSAKNMIGLLCWSCSTVDQLYTIPPWWSTIHNICQALSVLILEMAFRSQHMPEDFGEILADAKRGVTWLALMASVSIPARKAWEVFDKLIRLVTLRGNYTVFDLPVVAPMPPGYNWHRLDAPQSDLINTSQPNPLSQANLQQYQHGQGAHLSSDATAMWTTQPASHTSFVGTPSFEPAFSPQDAANPLNPSEALDRFSTMGSIHGLYDEPWQHMFAPLTTQTDIPIYGSQHFDTTPLDQNFNPEQAFGQSAAGGFPQFGQLNTGSGFVPDVDPASMDPTSPIQSQQNFDPNLAGEGDRYRF</sequence>
<dbReference type="eggNOG" id="ENOG502RZ6G">
    <property type="taxonomic scope" value="Eukaryota"/>
</dbReference>
<dbReference type="GO" id="GO:0006351">
    <property type="term" value="P:DNA-templated transcription"/>
    <property type="evidence" value="ECO:0007669"/>
    <property type="project" value="InterPro"/>
</dbReference>
<dbReference type="GO" id="GO:0000981">
    <property type="term" value="F:DNA-binding transcription factor activity, RNA polymerase II-specific"/>
    <property type="evidence" value="ECO:0007669"/>
    <property type="project" value="InterPro"/>
</dbReference>
<evidence type="ECO:0000256" key="2">
    <source>
        <dbReference type="ARBA" id="ARBA00023242"/>
    </source>
</evidence>
<dbReference type="EMBL" id="KE145372">
    <property type="protein sequence ID" value="EPE24930.1"/>
    <property type="molecule type" value="Genomic_DNA"/>
</dbReference>
<gene>
    <name evidence="5" type="ORF">GLAREA_11511</name>
</gene>